<proteinExistence type="predicted"/>
<dbReference type="STRING" id="1618364.UX86_C0010G0006"/>
<comment type="caution">
    <text evidence="1">The sequence shown here is derived from an EMBL/GenBank/DDBJ whole genome shotgun (WGS) entry which is preliminary data.</text>
</comment>
<evidence type="ECO:0000313" key="1">
    <source>
        <dbReference type="EMBL" id="KKU64276.1"/>
    </source>
</evidence>
<organism evidence="1 2">
    <name type="scientific">Candidatus Amesbacteria bacterium GW2011_GWC1_47_15</name>
    <dbReference type="NCBI Taxonomy" id="1618364"/>
    <lineage>
        <taxon>Bacteria</taxon>
        <taxon>Candidatus Amesiibacteriota</taxon>
    </lineage>
</organism>
<dbReference type="EMBL" id="LCNU01000010">
    <property type="protein sequence ID" value="KKU64276.1"/>
    <property type="molecule type" value="Genomic_DNA"/>
</dbReference>
<dbReference type="AlphaFoldDB" id="A0A0G1S4G8"/>
<accession>A0A0G1S4G8</accession>
<gene>
    <name evidence="1" type="ORF">UX86_C0010G0006</name>
</gene>
<evidence type="ECO:0000313" key="2">
    <source>
        <dbReference type="Proteomes" id="UP000034502"/>
    </source>
</evidence>
<name>A0A0G1S4G8_9BACT</name>
<reference evidence="1 2" key="1">
    <citation type="journal article" date="2015" name="Nature">
        <title>rRNA introns, odd ribosomes, and small enigmatic genomes across a large radiation of phyla.</title>
        <authorList>
            <person name="Brown C.T."/>
            <person name="Hug L.A."/>
            <person name="Thomas B.C."/>
            <person name="Sharon I."/>
            <person name="Castelle C.J."/>
            <person name="Singh A."/>
            <person name="Wilkins M.J."/>
            <person name="Williams K.H."/>
            <person name="Banfield J.F."/>
        </authorList>
    </citation>
    <scope>NUCLEOTIDE SEQUENCE [LARGE SCALE GENOMIC DNA]</scope>
</reference>
<sequence length="261" mass="29235">MSTLEAASTLDPASFHKLATQEYSYYAYPQGRAFIGELVASQTSSHKEGGLFGMRIDSTGQKLLLVGEPQTTDYILEFIVGTASRLNADLIPVIIFPDRSKEENRELGCRMKMKGTHLLVVPGVEEYAKKPADFPVEPRSLLASGAIHRQNALAIREKTQGELIKNFGSHDWRNLPAVASLNLDIFDPKFLTAFIWAKQFFAYVAVQEPLIKKIQEKLNKMTNLATRGSDEIIRQIQSMPVDYGRNTFHILNSGLDVFRPC</sequence>
<dbReference type="Proteomes" id="UP000034502">
    <property type="component" value="Unassembled WGS sequence"/>
</dbReference>
<protein>
    <submittedName>
        <fullName evidence="1">Uncharacterized protein</fullName>
    </submittedName>
</protein>